<evidence type="ECO:0000256" key="7">
    <source>
        <dbReference type="RuleBase" id="RU000304"/>
    </source>
</evidence>
<dbReference type="Gene3D" id="1.10.510.10">
    <property type="entry name" value="Transferase(Phosphotransferase) domain 1"/>
    <property type="match status" value="1"/>
</dbReference>
<dbReference type="Pfam" id="PF22215">
    <property type="entry name" value="MLKL_N"/>
    <property type="match status" value="1"/>
</dbReference>
<evidence type="ECO:0000313" key="10">
    <source>
        <dbReference type="Proteomes" id="UP001527925"/>
    </source>
</evidence>
<gene>
    <name evidence="9" type="primary">PRP40_10</name>
    <name evidence="9" type="ORF">HK105_201949</name>
</gene>
<dbReference type="InterPro" id="IPR036537">
    <property type="entry name" value="Adaptor_Cbl_N_dom_sf"/>
</dbReference>
<evidence type="ECO:0000256" key="6">
    <source>
        <dbReference type="PROSITE-ProRule" id="PRU10141"/>
    </source>
</evidence>
<proteinExistence type="inferred from homology"/>
<feature type="binding site" evidence="6">
    <location>
        <position position="254"/>
    </location>
    <ligand>
        <name>ATP</name>
        <dbReference type="ChEBI" id="CHEBI:30616"/>
    </ligand>
</feature>
<dbReference type="Pfam" id="PF07714">
    <property type="entry name" value="PK_Tyr_Ser-Thr"/>
    <property type="match status" value="1"/>
</dbReference>
<accession>A0ABR4NG89</accession>
<dbReference type="InterPro" id="IPR011009">
    <property type="entry name" value="Kinase-like_dom_sf"/>
</dbReference>
<keyword evidence="3 6" id="KW-0547">Nucleotide-binding</keyword>
<keyword evidence="1 7" id="KW-0723">Serine/threonine-protein kinase</keyword>
<dbReference type="InterPro" id="IPR017441">
    <property type="entry name" value="Protein_kinase_ATP_BS"/>
</dbReference>
<dbReference type="Proteomes" id="UP001527925">
    <property type="component" value="Unassembled WGS sequence"/>
</dbReference>
<keyword evidence="4" id="KW-0418">Kinase</keyword>
<keyword evidence="10" id="KW-1185">Reference proteome</keyword>
<evidence type="ECO:0000313" key="9">
    <source>
        <dbReference type="EMBL" id="KAL2918548.1"/>
    </source>
</evidence>
<dbReference type="InterPro" id="IPR051681">
    <property type="entry name" value="Ser/Thr_Kinases-Pseudokinases"/>
</dbReference>
<dbReference type="InterPro" id="IPR000719">
    <property type="entry name" value="Prot_kinase_dom"/>
</dbReference>
<evidence type="ECO:0000256" key="4">
    <source>
        <dbReference type="ARBA" id="ARBA00022777"/>
    </source>
</evidence>
<dbReference type="InterPro" id="IPR059179">
    <property type="entry name" value="MLKL-like_MCAfunc"/>
</dbReference>
<evidence type="ECO:0000256" key="1">
    <source>
        <dbReference type="ARBA" id="ARBA00022527"/>
    </source>
</evidence>
<evidence type="ECO:0000256" key="2">
    <source>
        <dbReference type="ARBA" id="ARBA00022679"/>
    </source>
</evidence>
<feature type="domain" description="Protein kinase" evidence="8">
    <location>
        <begin position="227"/>
        <end position="481"/>
    </location>
</feature>
<dbReference type="PROSITE" id="PS00108">
    <property type="entry name" value="PROTEIN_KINASE_ST"/>
    <property type="match status" value="1"/>
</dbReference>
<keyword evidence="5 6" id="KW-0067">ATP-binding</keyword>
<dbReference type="Gene3D" id="1.20.930.20">
    <property type="entry name" value="Adaptor protein Cbl, N-terminal domain"/>
    <property type="match status" value="1"/>
</dbReference>
<dbReference type="InterPro" id="IPR008271">
    <property type="entry name" value="Ser/Thr_kinase_AS"/>
</dbReference>
<comment type="similarity">
    <text evidence="7">Belongs to the protein kinase superfamily.</text>
</comment>
<dbReference type="PROSITE" id="PS50011">
    <property type="entry name" value="PROTEIN_KINASE_DOM"/>
    <property type="match status" value="1"/>
</dbReference>
<evidence type="ECO:0000256" key="5">
    <source>
        <dbReference type="ARBA" id="ARBA00022840"/>
    </source>
</evidence>
<dbReference type="SMART" id="SM00220">
    <property type="entry name" value="S_TKc"/>
    <property type="match status" value="1"/>
</dbReference>
<keyword evidence="2" id="KW-0808">Transferase</keyword>
<evidence type="ECO:0000259" key="8">
    <source>
        <dbReference type="PROSITE" id="PS50011"/>
    </source>
</evidence>
<evidence type="ECO:0000256" key="3">
    <source>
        <dbReference type="ARBA" id="ARBA00022741"/>
    </source>
</evidence>
<dbReference type="PROSITE" id="PS00107">
    <property type="entry name" value="PROTEIN_KINASE_ATP"/>
    <property type="match status" value="1"/>
</dbReference>
<dbReference type="InterPro" id="IPR054000">
    <property type="entry name" value="MLKL_N"/>
</dbReference>
<dbReference type="SUPFAM" id="SSF56112">
    <property type="entry name" value="Protein kinase-like (PK-like)"/>
    <property type="match status" value="1"/>
</dbReference>
<organism evidence="9 10">
    <name type="scientific">Polyrhizophydium stewartii</name>
    <dbReference type="NCBI Taxonomy" id="2732419"/>
    <lineage>
        <taxon>Eukaryota</taxon>
        <taxon>Fungi</taxon>
        <taxon>Fungi incertae sedis</taxon>
        <taxon>Chytridiomycota</taxon>
        <taxon>Chytridiomycota incertae sedis</taxon>
        <taxon>Chytridiomycetes</taxon>
        <taxon>Rhizophydiales</taxon>
        <taxon>Rhizophydiales incertae sedis</taxon>
        <taxon>Polyrhizophydium</taxon>
    </lineage>
</organism>
<protein>
    <submittedName>
        <fullName evidence="9">U1 snRNP protein</fullName>
    </submittedName>
</protein>
<name>A0ABR4NG89_9FUNG</name>
<sequence>MLADAAVITLNAASTVVGPLGVVLELTRVVVDAAEQVKTNRSASKALAAHAREVGRVLQGQLERGYNDDILRNITILQGVLEEIESLFKKISDRNYLLLLLKSSKYSARIKELDARLSQCQQALGLAINLQIISDVQTIKADAAEIPALIEEFVHHSSTKFEVVSERLETLEAIKTYSRDLLNVAPPGRRETLQNVLDAQAFDIETFTGRGLSGYFNWSVDPDDVDIFWRKKIGAGGFGEVYEGKWDGKRVAVKVLAGNAKGEEAVRAIEKEASVWYPLNHANVLHLWRVCLNADHPFIVMELMKQDLSVYLRERPSTSVKVRMGLILSIARGMQYLHKCTPPIIHGDLKATNVLIGDDGVVRITDFGMAFIKANSRANTQRRAAALRWVAPEKYKRGYKLAIPSDIFSFAMTAVEILTGKYPFPELERDEQVRAVIMKGQRPPRPDNTPDGLWELIQDCWNQDPDKRPSFVQIVRTLESLGIEECAAAAIAA</sequence>
<dbReference type="PANTHER" id="PTHR44329:SF288">
    <property type="entry name" value="MITOGEN-ACTIVATED PROTEIN KINASE KINASE KINASE 20"/>
    <property type="match status" value="1"/>
</dbReference>
<dbReference type="CDD" id="cd13999">
    <property type="entry name" value="STKc_MAP3K-like"/>
    <property type="match status" value="1"/>
</dbReference>
<dbReference type="EMBL" id="JADGIZ020000006">
    <property type="protein sequence ID" value="KAL2918548.1"/>
    <property type="molecule type" value="Genomic_DNA"/>
</dbReference>
<dbReference type="InterPro" id="IPR001245">
    <property type="entry name" value="Ser-Thr/Tyr_kinase_cat_dom"/>
</dbReference>
<comment type="caution">
    <text evidence="9">The sequence shown here is derived from an EMBL/GenBank/DDBJ whole genome shotgun (WGS) entry which is preliminary data.</text>
</comment>
<dbReference type="PANTHER" id="PTHR44329">
    <property type="entry name" value="SERINE/THREONINE-PROTEIN KINASE TNNI3K-RELATED"/>
    <property type="match status" value="1"/>
</dbReference>
<reference evidence="9 10" key="1">
    <citation type="submission" date="2023-09" db="EMBL/GenBank/DDBJ databases">
        <title>Pangenome analysis of Batrachochytrium dendrobatidis and related Chytrids.</title>
        <authorList>
            <person name="Yacoub M.N."/>
            <person name="Stajich J.E."/>
            <person name="James T.Y."/>
        </authorList>
    </citation>
    <scope>NUCLEOTIDE SEQUENCE [LARGE SCALE GENOMIC DNA]</scope>
    <source>
        <strain evidence="9 10">JEL0888</strain>
    </source>
</reference>
<dbReference type="CDD" id="cd21037">
    <property type="entry name" value="MLKL_NTD"/>
    <property type="match status" value="1"/>
</dbReference>